<feature type="compositionally biased region" description="Basic and acidic residues" evidence="1">
    <location>
        <begin position="134"/>
        <end position="151"/>
    </location>
</feature>
<comment type="caution">
    <text evidence="2">The sequence shown here is derived from an EMBL/GenBank/DDBJ whole genome shotgun (WGS) entry which is preliminary data.</text>
</comment>
<feature type="compositionally biased region" description="Polar residues" evidence="1">
    <location>
        <begin position="173"/>
        <end position="190"/>
    </location>
</feature>
<evidence type="ECO:0000313" key="2">
    <source>
        <dbReference type="EMBL" id="GGK52266.1"/>
    </source>
</evidence>
<organism evidence="2 3">
    <name type="scientific">Nocardia camponoti</name>
    <dbReference type="NCBI Taxonomy" id="1616106"/>
    <lineage>
        <taxon>Bacteria</taxon>
        <taxon>Bacillati</taxon>
        <taxon>Actinomycetota</taxon>
        <taxon>Actinomycetes</taxon>
        <taxon>Mycobacteriales</taxon>
        <taxon>Nocardiaceae</taxon>
        <taxon>Nocardia</taxon>
    </lineage>
</organism>
<proteinExistence type="predicted"/>
<feature type="compositionally biased region" description="Basic and acidic residues" evidence="1">
    <location>
        <begin position="192"/>
        <end position="209"/>
    </location>
</feature>
<dbReference type="EMBL" id="BMMW01000002">
    <property type="protein sequence ID" value="GGK52266.1"/>
    <property type="molecule type" value="Genomic_DNA"/>
</dbReference>
<gene>
    <name evidence="2" type="ORF">GCM10011591_25030</name>
</gene>
<keyword evidence="3" id="KW-1185">Reference proteome</keyword>
<dbReference type="AlphaFoldDB" id="A0A917V979"/>
<reference evidence="2" key="2">
    <citation type="submission" date="2020-09" db="EMBL/GenBank/DDBJ databases">
        <authorList>
            <person name="Sun Q."/>
            <person name="Zhou Y."/>
        </authorList>
    </citation>
    <scope>NUCLEOTIDE SEQUENCE</scope>
    <source>
        <strain evidence="2">CGMCC 4.7278</strain>
    </source>
</reference>
<sequence length="294" mass="31502">MRLLPRFRCSGLAPIASSSKVGGRSLPRPTPRADLPDLGKPGSRASRDSSRIPAVPASRIRKGRNRIRLPVSRAGRTSRVRKVRRDRDSPGSEVADRRANRPAPTSTATRTNRPQPPQARRVLPVSPDKASSTRKVDPTSRDAGPRVRDNPASRQTRANRARGHRDLGKPAGLSSSAGQDSKVNPGNGSPTRKVDPTNRDAGPRVRDNPASRQTRANRAAGHRDPGKPARLGSSAGPDSKVSPDQDRRPMPKVVQTNRDVGRRGQGNLCNKGTRANKVAGRRGQGLPVDLGSSG</sequence>
<name>A0A917V979_9NOCA</name>
<protein>
    <submittedName>
        <fullName evidence="2">Uncharacterized protein</fullName>
    </submittedName>
</protein>
<feature type="compositionally biased region" description="Polar residues" evidence="1">
    <location>
        <begin position="103"/>
        <end position="113"/>
    </location>
</feature>
<evidence type="ECO:0000313" key="3">
    <source>
        <dbReference type="Proteomes" id="UP000612956"/>
    </source>
</evidence>
<feature type="region of interest" description="Disordered" evidence="1">
    <location>
        <begin position="9"/>
        <end position="294"/>
    </location>
</feature>
<accession>A0A917V979</accession>
<evidence type="ECO:0000256" key="1">
    <source>
        <dbReference type="SAM" id="MobiDB-lite"/>
    </source>
</evidence>
<reference evidence="2" key="1">
    <citation type="journal article" date="2014" name="Int. J. Syst. Evol. Microbiol.">
        <title>Complete genome sequence of Corynebacterium casei LMG S-19264T (=DSM 44701T), isolated from a smear-ripened cheese.</title>
        <authorList>
            <consortium name="US DOE Joint Genome Institute (JGI-PGF)"/>
            <person name="Walter F."/>
            <person name="Albersmeier A."/>
            <person name="Kalinowski J."/>
            <person name="Ruckert C."/>
        </authorList>
    </citation>
    <scope>NUCLEOTIDE SEQUENCE</scope>
    <source>
        <strain evidence="2">CGMCC 4.7278</strain>
    </source>
</reference>
<feature type="compositionally biased region" description="Basic and acidic residues" evidence="1">
    <location>
        <begin position="85"/>
        <end position="99"/>
    </location>
</feature>
<dbReference type="Proteomes" id="UP000612956">
    <property type="component" value="Unassembled WGS sequence"/>
</dbReference>